<evidence type="ECO:0008006" key="5">
    <source>
        <dbReference type="Google" id="ProtNLM"/>
    </source>
</evidence>
<evidence type="ECO:0000256" key="1">
    <source>
        <dbReference type="SAM" id="MobiDB-lite"/>
    </source>
</evidence>
<keyword evidence="2" id="KW-0732">Signal</keyword>
<dbReference type="AlphaFoldDB" id="A0A9W9D0J4"/>
<proteinExistence type="predicted"/>
<evidence type="ECO:0000256" key="2">
    <source>
        <dbReference type="SAM" id="SignalP"/>
    </source>
</evidence>
<dbReference type="OrthoDB" id="5233271at2759"/>
<name>A0A9W9D0J4_9PEZI</name>
<dbReference type="Proteomes" id="UP001140453">
    <property type="component" value="Unassembled WGS sequence"/>
</dbReference>
<feature type="region of interest" description="Disordered" evidence="1">
    <location>
        <begin position="35"/>
        <end position="55"/>
    </location>
</feature>
<organism evidence="3 4">
    <name type="scientific">Gnomoniopsis smithogilvyi</name>
    <dbReference type="NCBI Taxonomy" id="1191159"/>
    <lineage>
        <taxon>Eukaryota</taxon>
        <taxon>Fungi</taxon>
        <taxon>Dikarya</taxon>
        <taxon>Ascomycota</taxon>
        <taxon>Pezizomycotina</taxon>
        <taxon>Sordariomycetes</taxon>
        <taxon>Sordariomycetidae</taxon>
        <taxon>Diaporthales</taxon>
        <taxon>Gnomoniaceae</taxon>
        <taxon>Gnomoniopsis</taxon>
    </lineage>
</organism>
<feature type="signal peptide" evidence="2">
    <location>
        <begin position="1"/>
        <end position="19"/>
    </location>
</feature>
<evidence type="ECO:0000313" key="3">
    <source>
        <dbReference type="EMBL" id="KAJ4394902.1"/>
    </source>
</evidence>
<feature type="chain" id="PRO_5040849155" description="Secreted protein" evidence="2">
    <location>
        <begin position="20"/>
        <end position="287"/>
    </location>
</feature>
<gene>
    <name evidence="3" type="ORF">N0V93_004122</name>
</gene>
<keyword evidence="4" id="KW-1185">Reference proteome</keyword>
<sequence>MRFLITIFIASTIFAPSLAAPSRVAQNDHLLAYDRRTSPKTPPKQNITPGDVPSVGNEGPFKLDDHLNSWLSDESTKKKVYYADSTDGGWEGWAQFEFEVYLRNEMSYSSNKRVREIQVYDGNSKAADFTIEPSQQENRKGMVVELKCENKNSLAGTKVATAFAEDIKKLQGKLKTPYAGSDKVAIVMAYSKEAKDKLDAMKNQNVISISIPTVTVGESQLPLKVYRWDPENDTKDDTELVTDDMSKLGFSDIKCKRDRQDYIVYSHKQNLNVRENKQNPFPYSEDK</sequence>
<dbReference type="EMBL" id="JAPEVB010000002">
    <property type="protein sequence ID" value="KAJ4394902.1"/>
    <property type="molecule type" value="Genomic_DNA"/>
</dbReference>
<accession>A0A9W9D0J4</accession>
<comment type="caution">
    <text evidence="3">The sequence shown here is derived from an EMBL/GenBank/DDBJ whole genome shotgun (WGS) entry which is preliminary data.</text>
</comment>
<evidence type="ECO:0000313" key="4">
    <source>
        <dbReference type="Proteomes" id="UP001140453"/>
    </source>
</evidence>
<reference evidence="3" key="1">
    <citation type="submission" date="2022-10" db="EMBL/GenBank/DDBJ databases">
        <title>Tapping the CABI collections for fungal endophytes: first genome assemblies for Collariella, Neodidymelliopsis, Ascochyta clinopodiicola, Didymella pomorum, Didymosphaeria variabile, Neocosmospora piperis and Neocucurbitaria cava.</title>
        <authorList>
            <person name="Hill R."/>
        </authorList>
    </citation>
    <scope>NUCLEOTIDE SEQUENCE</scope>
    <source>
        <strain evidence="3">IMI 355082</strain>
    </source>
</reference>
<protein>
    <recommendedName>
        <fullName evidence="5">Secreted protein</fullName>
    </recommendedName>
</protein>